<evidence type="ECO:0000313" key="4">
    <source>
        <dbReference type="Proteomes" id="UP000192756"/>
    </source>
</evidence>
<dbReference type="STRING" id="151894.SAMN04488524_3664"/>
<dbReference type="OrthoDB" id="98874at2"/>
<dbReference type="AlphaFoldDB" id="A0A1W2DEQ1"/>
<dbReference type="Gene3D" id="3.10.620.30">
    <property type="match status" value="1"/>
</dbReference>
<keyword evidence="4" id="KW-1185">Reference proteome</keyword>
<feature type="domain" description="DUF3857" evidence="2">
    <location>
        <begin position="68"/>
        <end position="202"/>
    </location>
</feature>
<keyword evidence="1" id="KW-0732">Signal</keyword>
<accession>A0A1W2DEQ1</accession>
<evidence type="ECO:0000256" key="1">
    <source>
        <dbReference type="SAM" id="SignalP"/>
    </source>
</evidence>
<sequence length="656" mass="74679">MKCLVFLAAFFCSGAAFAQNFDYANINADELLLKKVDLDSNANAVVLREFGTAAVRVDDAYGNLYIDFEYHVRIKIFNKNGFENANIVIPQRIYGDKEDMIYDLKATTINEVNGQMVLTELDRKKVFREKKNKYVNLTKFTMPNLSEGSIIEYSYRIHSPSLYNFRSWEFQSDIPKLHSEFIANIPALYNYNVSLRGAQKLSSQNAELHKECLRIAGRNIDCSKMTYIMKNVPALIEEDYMTAASNFRSAINFELAEYYMMNGAKKSVTKEWKDVDHELLDDKSFGGQMKRKDVFKDLLPEILKNAADPLSKAQAVFYYIKRNIKKNGFIGIFSENTIKKALENHTGNIGDINLALVAALSAADLDAEAMILSTRSNGTVNSLYPVISDFNYVVAKVNIDGKSYLLDASEPLMPFGLLPLHCINGQGRVINLKKPSYWYDLKASQKETTRYSLNAELGKDGKIKGALNIYSVGYAGCNKRRKITAASSVDEYVEQLDESMPNIRILKYQIQNLDSLENLLTETYEIEMSAFQDLNHDPLFFNPFFVERISRNPFNLNERSYPVDLGTQSEIRFTMSLKLPGNYTLADKPKETNMLLADNGGRFVCSTSLEEDVLIFSELLQFNKAVYDSDEYHALKELYSRIIQLQKTDIVLKKVK</sequence>
<organism evidence="3 4">
    <name type="scientific">Pedobacter africanus</name>
    <dbReference type="NCBI Taxonomy" id="151894"/>
    <lineage>
        <taxon>Bacteria</taxon>
        <taxon>Pseudomonadati</taxon>
        <taxon>Bacteroidota</taxon>
        <taxon>Sphingobacteriia</taxon>
        <taxon>Sphingobacteriales</taxon>
        <taxon>Sphingobacteriaceae</taxon>
        <taxon>Pedobacter</taxon>
    </lineage>
</organism>
<dbReference type="EMBL" id="FWXT01000003">
    <property type="protein sequence ID" value="SMC95536.1"/>
    <property type="molecule type" value="Genomic_DNA"/>
</dbReference>
<dbReference type="InterPro" id="IPR024618">
    <property type="entry name" value="DUF3857"/>
</dbReference>
<feature type="chain" id="PRO_5013117126" description="DUF3857 domain-containing protein" evidence="1">
    <location>
        <begin position="19"/>
        <end position="656"/>
    </location>
</feature>
<evidence type="ECO:0000313" key="3">
    <source>
        <dbReference type="EMBL" id="SMC95536.1"/>
    </source>
</evidence>
<protein>
    <recommendedName>
        <fullName evidence="2">DUF3857 domain-containing protein</fullName>
    </recommendedName>
</protein>
<gene>
    <name evidence="3" type="ORF">SAMN04488524_3664</name>
</gene>
<dbReference type="Proteomes" id="UP000192756">
    <property type="component" value="Unassembled WGS sequence"/>
</dbReference>
<proteinExistence type="predicted"/>
<dbReference type="Gene3D" id="2.60.120.1130">
    <property type="match status" value="1"/>
</dbReference>
<dbReference type="Pfam" id="PF12969">
    <property type="entry name" value="DUF3857"/>
    <property type="match status" value="1"/>
</dbReference>
<name>A0A1W2DEQ1_9SPHI</name>
<reference evidence="4" key="1">
    <citation type="submission" date="2017-04" db="EMBL/GenBank/DDBJ databases">
        <authorList>
            <person name="Varghese N."/>
            <person name="Submissions S."/>
        </authorList>
    </citation>
    <scope>NUCLEOTIDE SEQUENCE [LARGE SCALE GENOMIC DNA]</scope>
    <source>
        <strain evidence="4">DSM 12126</strain>
    </source>
</reference>
<dbReference type="RefSeq" id="WP_084240452.1">
    <property type="nucleotide sequence ID" value="NZ_FWXT01000003.1"/>
</dbReference>
<dbReference type="Gene3D" id="2.60.40.3140">
    <property type="match status" value="1"/>
</dbReference>
<evidence type="ECO:0000259" key="2">
    <source>
        <dbReference type="Pfam" id="PF12969"/>
    </source>
</evidence>
<feature type="signal peptide" evidence="1">
    <location>
        <begin position="1"/>
        <end position="18"/>
    </location>
</feature>